<dbReference type="AlphaFoldDB" id="A0A9P0Q9T5"/>
<organism evidence="2 3">
    <name type="scientific">Acanthoscelides obtectus</name>
    <name type="common">Bean weevil</name>
    <name type="synonym">Bruchus obtectus</name>
    <dbReference type="NCBI Taxonomy" id="200917"/>
    <lineage>
        <taxon>Eukaryota</taxon>
        <taxon>Metazoa</taxon>
        <taxon>Ecdysozoa</taxon>
        <taxon>Arthropoda</taxon>
        <taxon>Hexapoda</taxon>
        <taxon>Insecta</taxon>
        <taxon>Pterygota</taxon>
        <taxon>Neoptera</taxon>
        <taxon>Endopterygota</taxon>
        <taxon>Coleoptera</taxon>
        <taxon>Polyphaga</taxon>
        <taxon>Cucujiformia</taxon>
        <taxon>Chrysomeloidea</taxon>
        <taxon>Chrysomelidae</taxon>
        <taxon>Bruchinae</taxon>
        <taxon>Bruchini</taxon>
        <taxon>Acanthoscelides</taxon>
    </lineage>
</organism>
<reference evidence="2" key="1">
    <citation type="submission" date="2022-03" db="EMBL/GenBank/DDBJ databases">
        <authorList>
            <person name="Sayadi A."/>
        </authorList>
    </citation>
    <scope>NUCLEOTIDE SEQUENCE</scope>
</reference>
<dbReference type="Proteomes" id="UP001152888">
    <property type="component" value="Unassembled WGS sequence"/>
</dbReference>
<sequence length="52" mass="5942">METRLATKTPEHCTQENSGLLQAVAMLEPVRGWKQASTEEQERRLEETTAVR</sequence>
<evidence type="ECO:0000313" key="2">
    <source>
        <dbReference type="EMBL" id="CAH2012392.1"/>
    </source>
</evidence>
<accession>A0A9P0Q9T5</accession>
<protein>
    <submittedName>
        <fullName evidence="2">Uncharacterized protein</fullName>
    </submittedName>
</protein>
<name>A0A9P0Q9T5_ACAOB</name>
<evidence type="ECO:0000313" key="3">
    <source>
        <dbReference type="Proteomes" id="UP001152888"/>
    </source>
</evidence>
<proteinExistence type="predicted"/>
<dbReference type="EMBL" id="CAKOFQ010008176">
    <property type="protein sequence ID" value="CAH2012392.1"/>
    <property type="molecule type" value="Genomic_DNA"/>
</dbReference>
<keyword evidence="3" id="KW-1185">Reference proteome</keyword>
<feature type="region of interest" description="Disordered" evidence="1">
    <location>
        <begin position="32"/>
        <end position="52"/>
    </location>
</feature>
<comment type="caution">
    <text evidence="2">The sequence shown here is derived from an EMBL/GenBank/DDBJ whole genome shotgun (WGS) entry which is preliminary data.</text>
</comment>
<feature type="compositionally biased region" description="Basic and acidic residues" evidence="1">
    <location>
        <begin position="40"/>
        <end position="52"/>
    </location>
</feature>
<gene>
    <name evidence="2" type="ORF">ACAOBT_LOCUS32809</name>
</gene>
<evidence type="ECO:0000256" key="1">
    <source>
        <dbReference type="SAM" id="MobiDB-lite"/>
    </source>
</evidence>